<dbReference type="EMBL" id="JAUEMJ010000001">
    <property type="protein sequence ID" value="MDN3238156.1"/>
    <property type="molecule type" value="Genomic_DNA"/>
</dbReference>
<accession>A0ABT7YHQ6</accession>
<dbReference type="CDD" id="cd03457">
    <property type="entry name" value="intradiol_dioxygenase_like"/>
    <property type="match status" value="1"/>
</dbReference>
<gene>
    <name evidence="3" type="ORF">QWI33_00325</name>
</gene>
<name>A0ABT7YHQ6_9ACTN</name>
<dbReference type="SUPFAM" id="SSF49482">
    <property type="entry name" value="Aromatic compound dioxygenase"/>
    <property type="match status" value="1"/>
</dbReference>
<evidence type="ECO:0000313" key="4">
    <source>
        <dbReference type="Proteomes" id="UP001171902"/>
    </source>
</evidence>
<dbReference type="Proteomes" id="UP001171902">
    <property type="component" value="Unassembled WGS sequence"/>
</dbReference>
<keyword evidence="3" id="KW-0560">Oxidoreductase</keyword>
<dbReference type="GO" id="GO:0051213">
    <property type="term" value="F:dioxygenase activity"/>
    <property type="evidence" value="ECO:0007669"/>
    <property type="project" value="UniProtKB-KW"/>
</dbReference>
<proteinExistence type="predicted"/>
<dbReference type="InterPro" id="IPR000627">
    <property type="entry name" value="Intradiol_dOase_C"/>
</dbReference>
<feature type="domain" description="Intradiol ring-cleavage dioxygenases" evidence="2">
    <location>
        <begin position="116"/>
        <end position="191"/>
    </location>
</feature>
<evidence type="ECO:0000313" key="3">
    <source>
        <dbReference type="EMBL" id="MDN3238156.1"/>
    </source>
</evidence>
<evidence type="ECO:0000256" key="1">
    <source>
        <dbReference type="SAM" id="MobiDB-lite"/>
    </source>
</evidence>
<dbReference type="RefSeq" id="WP_289953756.1">
    <property type="nucleotide sequence ID" value="NZ_JAUEMJ010000001.1"/>
</dbReference>
<feature type="region of interest" description="Disordered" evidence="1">
    <location>
        <begin position="280"/>
        <end position="313"/>
    </location>
</feature>
<feature type="region of interest" description="Disordered" evidence="1">
    <location>
        <begin position="59"/>
        <end position="97"/>
    </location>
</feature>
<reference evidence="3" key="1">
    <citation type="submission" date="2023-06" db="EMBL/GenBank/DDBJ databases">
        <title>Gycomyces niveus sp.nov., a novel actinomycete isolated from soil in Shouguang.</title>
        <authorList>
            <person name="Yang X."/>
            <person name="Zhao J."/>
        </authorList>
    </citation>
    <scope>NUCLEOTIDE SEQUENCE</scope>
    <source>
        <strain evidence="3">NEAU C2</strain>
    </source>
</reference>
<dbReference type="PANTHER" id="PTHR34315">
    <property type="match status" value="1"/>
</dbReference>
<keyword evidence="3" id="KW-0223">Dioxygenase</keyword>
<keyword evidence="4" id="KW-1185">Reference proteome</keyword>
<dbReference type="InterPro" id="IPR015889">
    <property type="entry name" value="Intradiol_dOase_core"/>
</dbReference>
<dbReference type="PANTHER" id="PTHR34315:SF1">
    <property type="entry name" value="INTRADIOL RING-CLEAVAGE DIOXYGENASES DOMAIN-CONTAINING PROTEIN-RELATED"/>
    <property type="match status" value="1"/>
</dbReference>
<feature type="compositionally biased region" description="Pro residues" evidence="1">
    <location>
        <begin position="303"/>
        <end position="313"/>
    </location>
</feature>
<dbReference type="Gene3D" id="2.60.130.10">
    <property type="entry name" value="Aromatic compound dioxygenase"/>
    <property type="match status" value="1"/>
</dbReference>
<evidence type="ECO:0000259" key="2">
    <source>
        <dbReference type="Pfam" id="PF00775"/>
    </source>
</evidence>
<comment type="caution">
    <text evidence="3">The sequence shown here is derived from an EMBL/GenBank/DDBJ whole genome shotgun (WGS) entry which is preliminary data.</text>
</comment>
<sequence length="313" mass="32291">MRTKQQEAPTYEGRRYAKQDEELADQGLQFDIGTLLSRRGVLFAGAGVAVAGLAACGTADTEADGSGSNGSGDLTEIPEETAGPYPGDGSNGPDVLEESGIVRGDIRSSFGTGGATAEGVPLTLQFTVYDMANGNVPYEGVAVYAWHCTREGEYSMYGEGLEGENFLRGVQIADADGVVSFTSVFPGCYSGRWPHVHFEVYPDEGSITDSANSIATSQLAFPEDVCDTVYAEEGYESSVEHLTRITLESDGVFSDDGGESQMGSVSGDVANGYTVSLAVGVETSTEAGGGGGGEPPAGERPSGDPPSGEPNGG</sequence>
<protein>
    <submittedName>
        <fullName evidence="3">Intradiol ring-cleavage dioxygenase</fullName>
    </submittedName>
</protein>
<organism evidence="3 4">
    <name type="scientific">Glycomyces tritici</name>
    <dbReference type="NCBI Taxonomy" id="2665176"/>
    <lineage>
        <taxon>Bacteria</taxon>
        <taxon>Bacillati</taxon>
        <taxon>Actinomycetota</taxon>
        <taxon>Actinomycetes</taxon>
        <taxon>Glycomycetales</taxon>
        <taxon>Glycomycetaceae</taxon>
        <taxon>Glycomyces</taxon>
    </lineage>
</organism>
<dbReference type="Pfam" id="PF00775">
    <property type="entry name" value="Dioxygenase_C"/>
    <property type="match status" value="1"/>
</dbReference>